<dbReference type="AlphaFoldDB" id="A0A2Z6S6W4"/>
<dbReference type="Proteomes" id="UP000247702">
    <property type="component" value="Unassembled WGS sequence"/>
</dbReference>
<dbReference type="EMBL" id="BEXD01003947">
    <property type="protein sequence ID" value="GBC04442.1"/>
    <property type="molecule type" value="Genomic_DNA"/>
</dbReference>
<accession>A0A2Z6S6W4</accession>
<reference evidence="2 3" key="1">
    <citation type="submission" date="2017-11" db="EMBL/GenBank/DDBJ databases">
        <title>The genome of Rhizophagus clarus HR1 reveals common genetic basis of auxotrophy among arbuscular mycorrhizal fungi.</title>
        <authorList>
            <person name="Kobayashi Y."/>
        </authorList>
    </citation>
    <scope>NUCLEOTIDE SEQUENCE [LARGE SCALE GENOMIC DNA]</scope>
    <source>
        <strain evidence="2 3">HR1</strain>
    </source>
</reference>
<evidence type="ECO:0000259" key="1">
    <source>
        <dbReference type="Pfam" id="PF13837"/>
    </source>
</evidence>
<feature type="domain" description="Myb/SANT-like DNA-binding" evidence="1">
    <location>
        <begin position="153"/>
        <end position="239"/>
    </location>
</feature>
<protein>
    <recommendedName>
        <fullName evidence="1">Myb/SANT-like DNA-binding domain-containing protein</fullName>
    </recommendedName>
</protein>
<sequence length="302" mass="35555">MDQYLLNNNFNAYFEESIHDEVHEENIYDKFYVGIRKEINGKSREEINKRVYGVKESSETQLSLSNYYVLSSMEQSIFPSDQDNNHQLINGNQATHEIINRYSKLFENPQLLDAVNETTDKLREKNPFFLQFDDGNINLLPSAVRSNVTIGPCKWSEEATQDFFFYLEELKTFVVRLKTRHGNIKTKLWNHISAMLLKKGHNYSPKQCEYKWKNIQQTYKNWMRNSNNTTEFQYKSECERIFANPSGLNEFDMSLDKLIICNNSEFLNKVRPKKGDYTFVSFSPKKPIKGRRKNNQKANSAV</sequence>
<dbReference type="Pfam" id="PF13837">
    <property type="entry name" value="Myb_DNA-bind_4"/>
    <property type="match status" value="1"/>
</dbReference>
<name>A0A2Z6S6W4_9GLOM</name>
<gene>
    <name evidence="2" type="ORF">RclHR1_05690010</name>
</gene>
<comment type="caution">
    <text evidence="2">The sequence shown here is derived from an EMBL/GenBank/DDBJ whole genome shotgun (WGS) entry which is preliminary data.</text>
</comment>
<dbReference type="Gene3D" id="1.10.10.60">
    <property type="entry name" value="Homeodomain-like"/>
    <property type="match status" value="1"/>
</dbReference>
<evidence type="ECO:0000313" key="2">
    <source>
        <dbReference type="EMBL" id="GBC04442.1"/>
    </source>
</evidence>
<evidence type="ECO:0000313" key="3">
    <source>
        <dbReference type="Proteomes" id="UP000247702"/>
    </source>
</evidence>
<keyword evidence="3" id="KW-1185">Reference proteome</keyword>
<dbReference type="InterPro" id="IPR044822">
    <property type="entry name" value="Myb_DNA-bind_4"/>
</dbReference>
<organism evidence="2 3">
    <name type="scientific">Rhizophagus clarus</name>
    <dbReference type="NCBI Taxonomy" id="94130"/>
    <lineage>
        <taxon>Eukaryota</taxon>
        <taxon>Fungi</taxon>
        <taxon>Fungi incertae sedis</taxon>
        <taxon>Mucoromycota</taxon>
        <taxon>Glomeromycotina</taxon>
        <taxon>Glomeromycetes</taxon>
        <taxon>Glomerales</taxon>
        <taxon>Glomeraceae</taxon>
        <taxon>Rhizophagus</taxon>
    </lineage>
</organism>
<proteinExistence type="predicted"/>